<feature type="domain" description="Calponin-homology (CH)" evidence="5">
    <location>
        <begin position="31"/>
        <end position="137"/>
    </location>
</feature>
<dbReference type="Pfam" id="PF00307">
    <property type="entry name" value="CH"/>
    <property type="match status" value="1"/>
</dbReference>
<keyword evidence="2" id="KW-0597">Phosphoprotein</keyword>
<evidence type="ECO:0000313" key="6">
    <source>
        <dbReference type="EMBL" id="CAG7826657.1"/>
    </source>
</evidence>
<dbReference type="PANTHER" id="PTHR23167:SF46">
    <property type="entry name" value="EPS15 HOMOLOGY DOMAIN CONTAINING PROTEIN-BINDING PROTEIN 1, ISOFORM F"/>
    <property type="match status" value="1"/>
</dbReference>
<dbReference type="PROSITE" id="PS50021">
    <property type="entry name" value="CH"/>
    <property type="match status" value="1"/>
</dbReference>
<dbReference type="AlphaFoldDB" id="A0A8J2L6S9"/>
<dbReference type="GO" id="GO:0005768">
    <property type="term" value="C:endosome"/>
    <property type="evidence" value="ECO:0007669"/>
    <property type="project" value="UniProtKB-SubCell"/>
</dbReference>
<evidence type="ECO:0000256" key="4">
    <source>
        <dbReference type="ARBA" id="ARBA00023054"/>
    </source>
</evidence>
<name>A0A8J2L6S9_9HEXA</name>
<comment type="caution">
    <text evidence="6">The sequence shown here is derived from an EMBL/GenBank/DDBJ whole genome shotgun (WGS) entry which is preliminary data.</text>
</comment>
<dbReference type="PANTHER" id="PTHR23167">
    <property type="entry name" value="CALPONIN HOMOLOGY DOMAIN-CONTAINING PROTEIN DDB_G0272472-RELATED"/>
    <property type="match status" value="1"/>
</dbReference>
<reference evidence="6" key="1">
    <citation type="submission" date="2021-06" db="EMBL/GenBank/DDBJ databases">
        <authorList>
            <person name="Hodson N. C."/>
            <person name="Mongue J. A."/>
            <person name="Jaron S. K."/>
        </authorList>
    </citation>
    <scope>NUCLEOTIDE SEQUENCE</scope>
</reference>
<dbReference type="InterPro" id="IPR050540">
    <property type="entry name" value="F-actin_Monoox_Mical"/>
</dbReference>
<comment type="subcellular location">
    <subcellularLocation>
        <location evidence="1">Endosome</location>
    </subcellularLocation>
</comment>
<gene>
    <name evidence="6" type="ORF">AFUS01_LOCUS36701</name>
</gene>
<dbReference type="EMBL" id="CAJVCH010540655">
    <property type="protein sequence ID" value="CAG7826657.1"/>
    <property type="molecule type" value="Genomic_DNA"/>
</dbReference>
<evidence type="ECO:0000256" key="2">
    <source>
        <dbReference type="ARBA" id="ARBA00022553"/>
    </source>
</evidence>
<keyword evidence="4" id="KW-0175">Coiled coil</keyword>
<sequence length="190" mass="21581">MKLKNFLYVNSRSKQGAIITQSPFYKMSREKRGPSALEAWARQITDGYRGVTIRNMTTSWRNGLAFCALIHRYRPDLIDFDKLDPSDIIGNNALAFEVAESKLGIPALLDPEDMVAHEVPDRLSILTYVSQYYKAFKDLQKQSPISSLADSENQFRNRTDVVKSNSVSSDKEDSGVEMMGQYKPQIFCQP</sequence>
<protein>
    <recommendedName>
        <fullName evidence="5">Calponin-homology (CH) domain-containing protein</fullName>
    </recommendedName>
</protein>
<dbReference type="FunFam" id="1.10.418.10:FF:000023">
    <property type="entry name" value="EH domain-binding protein 1 isoform X1"/>
    <property type="match status" value="1"/>
</dbReference>
<proteinExistence type="predicted"/>
<dbReference type="SMART" id="SM00033">
    <property type="entry name" value="CH"/>
    <property type="match status" value="1"/>
</dbReference>
<accession>A0A8J2L6S9</accession>
<dbReference type="OrthoDB" id="10017054at2759"/>
<evidence type="ECO:0000313" key="7">
    <source>
        <dbReference type="Proteomes" id="UP000708208"/>
    </source>
</evidence>
<organism evidence="6 7">
    <name type="scientific">Allacma fusca</name>
    <dbReference type="NCBI Taxonomy" id="39272"/>
    <lineage>
        <taxon>Eukaryota</taxon>
        <taxon>Metazoa</taxon>
        <taxon>Ecdysozoa</taxon>
        <taxon>Arthropoda</taxon>
        <taxon>Hexapoda</taxon>
        <taxon>Collembola</taxon>
        <taxon>Symphypleona</taxon>
        <taxon>Sminthuridae</taxon>
        <taxon>Allacma</taxon>
    </lineage>
</organism>
<dbReference type="InterPro" id="IPR001715">
    <property type="entry name" value="CH_dom"/>
</dbReference>
<evidence type="ECO:0000256" key="3">
    <source>
        <dbReference type="ARBA" id="ARBA00022753"/>
    </source>
</evidence>
<keyword evidence="3" id="KW-0967">Endosome</keyword>
<dbReference type="Proteomes" id="UP000708208">
    <property type="component" value="Unassembled WGS sequence"/>
</dbReference>
<evidence type="ECO:0000256" key="1">
    <source>
        <dbReference type="ARBA" id="ARBA00004177"/>
    </source>
</evidence>
<evidence type="ECO:0000259" key="5">
    <source>
        <dbReference type="PROSITE" id="PS50021"/>
    </source>
</evidence>
<keyword evidence="7" id="KW-1185">Reference proteome</keyword>